<dbReference type="InterPro" id="IPR008274">
    <property type="entry name" value="AldOxase/xan_DH_MoCoBD1"/>
</dbReference>
<dbReference type="InterPro" id="IPR046867">
    <property type="entry name" value="AldOxase/xan_DH_MoCoBD2"/>
</dbReference>
<keyword evidence="4" id="KW-1185">Reference proteome</keyword>
<dbReference type="InterPro" id="IPR012368">
    <property type="entry name" value="OxRdtase_Mopterin-bd_su_IorB"/>
</dbReference>
<proteinExistence type="predicted"/>
<dbReference type="Gene3D" id="3.90.1170.50">
    <property type="entry name" value="Aldehyde oxidase/xanthine dehydrogenase, a/b hammerhead"/>
    <property type="match status" value="1"/>
</dbReference>
<dbReference type="PIRSF" id="PIRSF036389">
    <property type="entry name" value="IOR_B"/>
    <property type="match status" value="1"/>
</dbReference>
<dbReference type="EMBL" id="BJCL01000003">
    <property type="protein sequence ID" value="GCL62701.1"/>
    <property type="molecule type" value="Genomic_DNA"/>
</dbReference>
<evidence type="ECO:0000256" key="1">
    <source>
        <dbReference type="SAM" id="Phobius"/>
    </source>
</evidence>
<dbReference type="InterPro" id="IPR037165">
    <property type="entry name" value="AldOxase/xan_DH_Mopterin-bd_sf"/>
</dbReference>
<keyword evidence="1" id="KW-0812">Transmembrane</keyword>
<organism evidence="3 4">
    <name type="scientific">Pseudaquabacterium pictum</name>
    <dbReference type="NCBI Taxonomy" id="2315236"/>
    <lineage>
        <taxon>Bacteria</taxon>
        <taxon>Pseudomonadati</taxon>
        <taxon>Pseudomonadota</taxon>
        <taxon>Betaproteobacteria</taxon>
        <taxon>Burkholderiales</taxon>
        <taxon>Sphaerotilaceae</taxon>
        <taxon>Pseudaquabacterium</taxon>
    </lineage>
</organism>
<feature type="transmembrane region" description="Helical" evidence="1">
    <location>
        <begin position="7"/>
        <end position="28"/>
    </location>
</feature>
<keyword evidence="1" id="KW-1133">Transmembrane helix</keyword>
<dbReference type="Pfam" id="PF20256">
    <property type="entry name" value="MoCoBD_2"/>
    <property type="match status" value="2"/>
</dbReference>
<evidence type="ECO:0000313" key="4">
    <source>
        <dbReference type="Proteomes" id="UP000301751"/>
    </source>
</evidence>
<keyword evidence="1" id="KW-0472">Membrane</keyword>
<evidence type="ECO:0000313" key="3">
    <source>
        <dbReference type="EMBL" id="GCL62701.1"/>
    </source>
</evidence>
<dbReference type="SUPFAM" id="SSF56003">
    <property type="entry name" value="Molybdenum cofactor-binding domain"/>
    <property type="match status" value="2"/>
</dbReference>
<dbReference type="RefSeq" id="WP_137732438.1">
    <property type="nucleotide sequence ID" value="NZ_BJCL01000003.1"/>
</dbReference>
<dbReference type="OrthoDB" id="6073217at2"/>
<dbReference type="Pfam" id="PF02738">
    <property type="entry name" value="MoCoBD_1"/>
    <property type="match status" value="1"/>
</dbReference>
<gene>
    <name evidence="3" type="ORF">AQPW35_17820</name>
</gene>
<reference evidence="4" key="1">
    <citation type="submission" date="2019-03" db="EMBL/GenBank/DDBJ databases">
        <title>Aquabacterium pictum sp.nov., the first bacteriochlorophyll a-containing freshwater bacterium in the genus Aquabacterium of the class Betaproteobacteria.</title>
        <authorList>
            <person name="Hirose S."/>
            <person name="Tank M."/>
            <person name="Hara E."/>
            <person name="Tamaki H."/>
            <person name="Takaichi S."/>
            <person name="Haruta S."/>
            <person name="Hanada S."/>
        </authorList>
    </citation>
    <scope>NUCLEOTIDE SEQUENCE [LARGE SCALE GENOMIC DNA]</scope>
    <source>
        <strain evidence="4">W35</strain>
    </source>
</reference>
<dbReference type="SMART" id="SM01008">
    <property type="entry name" value="Ald_Xan_dh_C"/>
    <property type="match status" value="1"/>
</dbReference>
<dbReference type="PANTHER" id="PTHR47495">
    <property type="entry name" value="ALDEHYDE DEHYDROGENASE"/>
    <property type="match status" value="1"/>
</dbReference>
<sequence length="767" mass="80753">MSTRRKFLLGTAGVAVAGTALVVGWGLLPVRQRLQTSQPLPTAAGQQAFNGWVKIGTDDTVTVMVPKSEMGQGVHTALAMVLADELDADWDRVRTEHPPLDPIYNNLATVVDGLPFHPDDDGRLKRLAGHLTAKTMREIGLQVTGGSSSIKDLWEPMRTAGASARAMLVAAAAQTWGVPVADCTVAKGVVMHAASNRRLRFGELAERAATLPLPEAPVLKTPAQFTLIGQPQRRREAASKHDGSARFGIDTLQPGQRFASVLLCPTLGGTVASFDAKAALALPGVQQVVVVPPLHGGTGGVAAIAATPWQAMAAAKAVVVQWNHGPAATLNSAGITQQLKAQLAAEDGFAYFKQGDPAAALQQAARSLQAEYSAPLLAHATLEPQNCTVLYTPDAKDGPRATVWAPTQVPGLGRWAAAEALGLDSDQVAMQVTLLGGGFGRRLEVDFIAQAAHVAKALPGVPVQTFWSREQDSTHDFYRPPCVARYQAGFDSQGRLTAWVAASAGPSIVHQFLGRQFGLPGSGPDKTTAEGAFDQPYAWPTARISHAIVPLPVPVGFWRSVGHSHQAFFKESFVDEAAHVGGQDPLAFRLALLQGHPRHAAVLKRAADKAGWGQPLAPAADGAPKARGIALHQSFGSIVAQVAEVSLDPADAKRIRVHRVVAAIDCGTAINPNHIRQQMESAVVFGLGAALYGEVTLEAGQVQQTNFHQQPLLRGSDCPVIETEILPSTAPPEGVGEPGTPPIAPAVANALFALTGQRLRSLPLKLA</sequence>
<name>A0A480AMH7_9BURK</name>
<dbReference type="InterPro" id="IPR006311">
    <property type="entry name" value="TAT_signal"/>
</dbReference>
<comment type="caution">
    <text evidence="3">The sequence shown here is derived from an EMBL/GenBank/DDBJ whole genome shotgun (WGS) entry which is preliminary data.</text>
</comment>
<evidence type="ECO:0000259" key="2">
    <source>
        <dbReference type="SMART" id="SM01008"/>
    </source>
</evidence>
<protein>
    <submittedName>
        <fullName evidence="3">Aldehyde dehydrogenase</fullName>
    </submittedName>
</protein>
<dbReference type="GO" id="GO:0016491">
    <property type="term" value="F:oxidoreductase activity"/>
    <property type="evidence" value="ECO:0007669"/>
    <property type="project" value="InterPro"/>
</dbReference>
<dbReference type="PANTHER" id="PTHR47495:SF2">
    <property type="entry name" value="ALDEHYDE DEHYDROGENASE"/>
    <property type="match status" value="1"/>
</dbReference>
<dbReference type="AlphaFoldDB" id="A0A480AMH7"/>
<dbReference type="PROSITE" id="PS51318">
    <property type="entry name" value="TAT"/>
    <property type="match status" value="1"/>
</dbReference>
<dbReference type="InterPro" id="IPR052516">
    <property type="entry name" value="N-heterocyclic_Hydroxylase"/>
</dbReference>
<feature type="domain" description="Aldehyde oxidase/xanthine dehydrogenase a/b hammerhead" evidence="2">
    <location>
        <begin position="242"/>
        <end position="326"/>
    </location>
</feature>
<dbReference type="Gene3D" id="3.30.365.10">
    <property type="entry name" value="Aldehyde oxidase/xanthine dehydrogenase, molybdopterin binding domain"/>
    <property type="match status" value="4"/>
</dbReference>
<dbReference type="Proteomes" id="UP000301751">
    <property type="component" value="Unassembled WGS sequence"/>
</dbReference>
<accession>A0A480AMH7</accession>
<dbReference type="InterPro" id="IPR000674">
    <property type="entry name" value="Ald_Oxase/Xan_DH_a/b"/>
</dbReference>